<accession>A0A2Z2HWS2</accession>
<evidence type="ECO:0000313" key="2">
    <source>
        <dbReference type="Proteomes" id="UP000250088"/>
    </source>
</evidence>
<keyword evidence="2" id="KW-1185">Reference proteome</keyword>
<gene>
    <name evidence="1" type="ORF">B1756_17360</name>
</gene>
<dbReference type="InterPro" id="IPR016155">
    <property type="entry name" value="Mopterin_synth/thiamin_S_b"/>
</dbReference>
<evidence type="ECO:0000313" key="1">
    <source>
        <dbReference type="EMBL" id="ARS91313.1"/>
    </source>
</evidence>
<dbReference type="PANTHER" id="PTHR38031">
    <property type="entry name" value="SULFUR CARRIER PROTEIN SLR0821-RELATED"/>
    <property type="match status" value="1"/>
</dbReference>
<dbReference type="NCBIfam" id="NF041918">
    <property type="entry name" value="SAMP1"/>
    <property type="match status" value="1"/>
</dbReference>
<organism evidence="1 2">
    <name type="scientific">Natrarchaeobaculum aegyptiacum</name>
    <dbReference type="NCBI Taxonomy" id="745377"/>
    <lineage>
        <taxon>Archaea</taxon>
        <taxon>Methanobacteriati</taxon>
        <taxon>Methanobacteriota</taxon>
        <taxon>Stenosarchaea group</taxon>
        <taxon>Halobacteria</taxon>
        <taxon>Halobacteriales</taxon>
        <taxon>Natrialbaceae</taxon>
        <taxon>Natrarchaeobaculum</taxon>
    </lineage>
</organism>
<dbReference type="OrthoDB" id="134663at2157"/>
<dbReference type="NCBIfam" id="TIGR01687">
    <property type="entry name" value="moaD_arch"/>
    <property type="match status" value="1"/>
</dbReference>
<dbReference type="GeneID" id="32895879"/>
<dbReference type="InterPro" id="IPR052045">
    <property type="entry name" value="Sulfur_Carrier/Prot_Modifier"/>
</dbReference>
<dbReference type="InterPro" id="IPR010038">
    <property type="entry name" value="MoaD_arc-typ"/>
</dbReference>
<dbReference type="KEGG" id="naj:B1756_17360"/>
<dbReference type="PANTHER" id="PTHR38031:SF1">
    <property type="entry name" value="SULFUR CARRIER PROTEIN CYSO"/>
    <property type="match status" value="1"/>
</dbReference>
<dbReference type="Gene3D" id="3.10.20.30">
    <property type="match status" value="1"/>
</dbReference>
<reference evidence="2" key="1">
    <citation type="submission" date="2017-02" db="EMBL/GenBank/DDBJ databases">
        <title>Natronthermophilus aegyptiacus gen. nov.,sp. nov., an aerobic, extremely halophilic alkalithermophilic archaeon isolated from the athalassohaline Wadi An Natrun, Egypt.</title>
        <authorList>
            <person name="Zhao B."/>
        </authorList>
    </citation>
    <scope>NUCLEOTIDE SEQUENCE [LARGE SCALE GENOMIC DNA]</scope>
    <source>
        <strain evidence="2">JW/NM-HA 15</strain>
    </source>
</reference>
<dbReference type="SUPFAM" id="SSF54285">
    <property type="entry name" value="MoaD/ThiS"/>
    <property type="match status" value="1"/>
</dbReference>
<protein>
    <submittedName>
        <fullName evidence="1">Thiamine biosynthesis protein ThiS</fullName>
    </submittedName>
</protein>
<dbReference type="InterPro" id="IPR012675">
    <property type="entry name" value="Beta-grasp_dom_sf"/>
</dbReference>
<dbReference type="AlphaFoldDB" id="A0A2Z2HWS2"/>
<proteinExistence type="predicted"/>
<dbReference type="RefSeq" id="WP_086889680.1">
    <property type="nucleotide sequence ID" value="NZ_CP019893.1"/>
</dbReference>
<dbReference type="Proteomes" id="UP000250088">
    <property type="component" value="Chromosome"/>
</dbReference>
<dbReference type="EMBL" id="CP019893">
    <property type="protein sequence ID" value="ARS91313.1"/>
    <property type="molecule type" value="Genomic_DNA"/>
</dbReference>
<dbReference type="InterPro" id="IPR003749">
    <property type="entry name" value="ThiS/MoaD-like"/>
</dbReference>
<dbReference type="InterPro" id="IPR054834">
    <property type="entry name" value="SAMP1_3"/>
</dbReference>
<name>A0A2Z2HWS2_9EURY</name>
<sequence length="93" mass="9998">MKLECCFYGPFRDAIGEKSLVRETDCETVGDLLAELEEAYPALEGEILADDGSELAGDTVVSRNGRHVVHLDGLATDLEDGDVIRLVPSVYGG</sequence>
<dbReference type="Pfam" id="PF02597">
    <property type="entry name" value="ThiS"/>
    <property type="match status" value="1"/>
</dbReference>